<feature type="region of interest" description="Disordered" evidence="1">
    <location>
        <begin position="193"/>
        <end position="341"/>
    </location>
</feature>
<evidence type="ECO:0000313" key="3">
    <source>
        <dbReference type="EMBL" id="GLB85513.1"/>
    </source>
</evidence>
<feature type="compositionally biased region" description="Acidic residues" evidence="1">
    <location>
        <begin position="286"/>
        <end position="297"/>
    </location>
</feature>
<proteinExistence type="predicted"/>
<evidence type="ECO:0000256" key="1">
    <source>
        <dbReference type="SAM" id="MobiDB-lite"/>
    </source>
</evidence>
<feature type="compositionally biased region" description="Acidic residues" evidence="1">
    <location>
        <begin position="225"/>
        <end position="255"/>
    </location>
</feature>
<dbReference type="InterPro" id="IPR058689">
    <property type="entry name" value="LUCA"/>
</dbReference>
<evidence type="ECO:0000313" key="4">
    <source>
        <dbReference type="EMBL" id="GLD33190.1"/>
    </source>
</evidence>
<protein>
    <recommendedName>
        <fullName evidence="6">Transmembrane protein</fullName>
    </recommendedName>
</protein>
<keyword evidence="2" id="KW-0812">Transmembrane</keyword>
<reference evidence="4" key="1">
    <citation type="submission" date="2022-08" db="EMBL/GenBank/DDBJ databases">
        <title>Mycobacterium kiyosense sp. nov., scotochromogenic slow-glowing species isolated from respiratory specimens.</title>
        <authorList>
            <person name="Fukano H."/>
            <person name="Kazumi Y."/>
            <person name="Sakagami N."/>
            <person name="Ato M."/>
            <person name="Mitarai S."/>
            <person name="Hoshino Y."/>
        </authorList>
    </citation>
    <scope>NUCLEOTIDE SEQUENCE</scope>
    <source>
        <strain evidence="4">1413</strain>
        <strain evidence="3">SRL2020-028</strain>
    </source>
</reference>
<name>A0A9P3QCA2_9MYCO</name>
<dbReference type="Proteomes" id="UP001064782">
    <property type="component" value="Unassembled WGS sequence"/>
</dbReference>
<feature type="compositionally biased region" description="Low complexity" evidence="1">
    <location>
        <begin position="298"/>
        <end position="309"/>
    </location>
</feature>
<feature type="compositionally biased region" description="Basic residues" evidence="1">
    <location>
        <begin position="317"/>
        <end position="334"/>
    </location>
</feature>
<keyword evidence="2" id="KW-0472">Membrane</keyword>
<gene>
    <name evidence="4" type="ORF">Mkiyose1413_50730</name>
    <name evidence="3" type="ORF">SRL2020028_47690</name>
</gene>
<dbReference type="EMBL" id="BRZI01000068">
    <property type="protein sequence ID" value="GLD33190.1"/>
    <property type="molecule type" value="Genomic_DNA"/>
</dbReference>
<dbReference type="EMBL" id="BRXE01000088">
    <property type="protein sequence ID" value="GLB85513.1"/>
    <property type="molecule type" value="Genomic_DNA"/>
</dbReference>
<feature type="transmembrane region" description="Helical" evidence="2">
    <location>
        <begin position="162"/>
        <end position="185"/>
    </location>
</feature>
<comment type="caution">
    <text evidence="4">The sequence shown here is derived from an EMBL/GenBank/DDBJ whole genome shotgun (WGS) entry which is preliminary data.</text>
</comment>
<accession>A0A9P3QCA2</accession>
<feature type="transmembrane region" description="Helical" evidence="2">
    <location>
        <begin position="95"/>
        <end position="113"/>
    </location>
</feature>
<feature type="transmembrane region" description="Helical" evidence="2">
    <location>
        <begin position="55"/>
        <end position="75"/>
    </location>
</feature>
<evidence type="ECO:0008006" key="6">
    <source>
        <dbReference type="Google" id="ProtNLM"/>
    </source>
</evidence>
<dbReference type="Proteomes" id="UP001165663">
    <property type="component" value="Unassembled WGS sequence"/>
</dbReference>
<dbReference type="Pfam" id="PF26307">
    <property type="entry name" value="LUCA"/>
    <property type="match status" value="1"/>
</dbReference>
<keyword evidence="2" id="KW-1133">Transmembrane helix</keyword>
<organism evidence="4 5">
    <name type="scientific">Mycobacterium kiyosense</name>
    <dbReference type="NCBI Taxonomy" id="2871094"/>
    <lineage>
        <taxon>Bacteria</taxon>
        <taxon>Bacillati</taxon>
        <taxon>Actinomycetota</taxon>
        <taxon>Actinomycetes</taxon>
        <taxon>Mycobacteriales</taxon>
        <taxon>Mycobacteriaceae</taxon>
        <taxon>Mycobacterium</taxon>
    </lineage>
</organism>
<evidence type="ECO:0000256" key="2">
    <source>
        <dbReference type="SAM" id="Phobius"/>
    </source>
</evidence>
<dbReference type="SUPFAM" id="SSF103473">
    <property type="entry name" value="MFS general substrate transporter"/>
    <property type="match status" value="1"/>
</dbReference>
<dbReference type="InterPro" id="IPR036259">
    <property type="entry name" value="MFS_trans_sf"/>
</dbReference>
<evidence type="ECO:0000313" key="5">
    <source>
        <dbReference type="Proteomes" id="UP001064782"/>
    </source>
</evidence>
<feature type="transmembrane region" description="Helical" evidence="2">
    <location>
        <begin position="125"/>
        <end position="150"/>
    </location>
</feature>
<sequence length="341" mass="37007">MALAWNAGWVNSPRGFKSRILRQTVRRVTRDDTGPGRLPRPEQTSLRRGMGRKVAMLWHASFTIGAGVLYFYFVLPRWPELVGDTSQGLGMALRIVAGVLIGLAALPVVFTLLRTRKPELGTPQLALTIRTWSIVAHVTAAVLIVGTAISENWLSLDKAGQWLFAIYGAAAAIAVLGFFAFYLSFVAELPPPPPKPIKPKKDKKEKKRGLRGKKRGAVGESDDHVADDEDEDDEDEVADAEDDGVEAAEAEEDAETVAAKTETSQTVPADTEVAPAGVNLEKDESPEPETVADEDTEAATAETVEAPVPDSSGQPRLRNRRPTGKTSHRRRRTRGGVAVDE</sequence>
<keyword evidence="5" id="KW-1185">Reference proteome</keyword>
<feature type="compositionally biased region" description="Basic residues" evidence="1">
    <location>
        <begin position="197"/>
        <end position="216"/>
    </location>
</feature>
<dbReference type="AlphaFoldDB" id="A0A9P3QCA2"/>